<evidence type="ECO:0000256" key="2">
    <source>
        <dbReference type="SAM" id="MobiDB-lite"/>
    </source>
</evidence>
<keyword evidence="3" id="KW-1133">Transmembrane helix</keyword>
<evidence type="ECO:0000256" key="3">
    <source>
        <dbReference type="SAM" id="Phobius"/>
    </source>
</evidence>
<proteinExistence type="predicted"/>
<keyword evidence="3" id="KW-0472">Membrane</keyword>
<gene>
    <name evidence="5" type="ORF">RH857_04530</name>
</gene>
<feature type="coiled-coil region" evidence="1">
    <location>
        <begin position="1074"/>
        <end position="1119"/>
    </location>
</feature>
<reference evidence="6" key="1">
    <citation type="submission" date="2023-07" db="EMBL/GenBank/DDBJ databases">
        <title>Description of three actinobacteria isolated from air of manufacturing shop in a pharmaceutical factory.</title>
        <authorList>
            <person name="Zhang D.-F."/>
        </authorList>
    </citation>
    <scope>NUCLEOTIDE SEQUENCE [LARGE SCALE GENOMIC DNA]</scope>
    <source>
        <strain evidence="6">CCTCC AB 207010</strain>
    </source>
</reference>
<name>A0ABU1FRV9_9MICC</name>
<feature type="transmembrane region" description="Helical" evidence="3">
    <location>
        <begin position="527"/>
        <end position="549"/>
    </location>
</feature>
<keyword evidence="1" id="KW-0175">Coiled coil</keyword>
<evidence type="ECO:0000313" key="6">
    <source>
        <dbReference type="Proteomes" id="UP001260872"/>
    </source>
</evidence>
<dbReference type="InterPro" id="IPR010090">
    <property type="entry name" value="Phage_tape_meas"/>
</dbReference>
<organism evidence="5 6">
    <name type="scientific">Nesterenkonia flava</name>
    <dbReference type="NCBI Taxonomy" id="469799"/>
    <lineage>
        <taxon>Bacteria</taxon>
        <taxon>Bacillati</taxon>
        <taxon>Actinomycetota</taxon>
        <taxon>Actinomycetes</taxon>
        <taxon>Micrococcales</taxon>
        <taxon>Micrococcaceae</taxon>
        <taxon>Nesterenkonia</taxon>
    </lineage>
</organism>
<evidence type="ECO:0000256" key="1">
    <source>
        <dbReference type="SAM" id="Coils"/>
    </source>
</evidence>
<dbReference type="Proteomes" id="UP001260872">
    <property type="component" value="Unassembled WGS sequence"/>
</dbReference>
<dbReference type="Pfam" id="PF10145">
    <property type="entry name" value="PhageMin_Tail"/>
    <property type="match status" value="1"/>
</dbReference>
<feature type="coiled-coil region" evidence="1">
    <location>
        <begin position="985"/>
        <end position="1012"/>
    </location>
</feature>
<accession>A0ABU1FRV9</accession>
<feature type="compositionally biased region" description="Low complexity" evidence="2">
    <location>
        <begin position="1340"/>
        <end position="1351"/>
    </location>
</feature>
<keyword evidence="3" id="KW-0812">Transmembrane</keyword>
<feature type="transmembrane region" description="Helical" evidence="3">
    <location>
        <begin position="590"/>
        <end position="610"/>
    </location>
</feature>
<feature type="compositionally biased region" description="Basic and acidic residues" evidence="2">
    <location>
        <begin position="30"/>
        <end position="52"/>
    </location>
</feature>
<evidence type="ECO:0000259" key="4">
    <source>
        <dbReference type="Pfam" id="PF10145"/>
    </source>
</evidence>
<sequence>MAEAVRLTVEVADQATRDLNQINASLAEFEKTSKRANRRSQDASRKTTREMESQATGVTKAVTGVSKATTQLTGEADKASKAATGVGKGMTGISDAALVAGTAVGTSAGNFSLAGQSAAELGVTVDGLQGQLNGAGDSVSIVAEGLQSIPPASEQSRRSLDDLMNSARANEAEFRQLGTTLIGVGGAITGALGLAGAAAIQWESDWADVMRRTAGTPEQLNELEDSLRGIARELPTTHSEVTQVAASAAQLGVAVTDVEDFTRVMIDMGVATNMTAEQAATNMQRFANVMGTETSNMDRLGSAIVDLGNNSATTESEIMDMAQNLAGASRQMGMTEGDVLGISAAMASVGIESAAGGTAVSKAMYEINSSVATGNENLERLADIAGMSSEELSALWQEDAAAGLEAFVLGLGTAASEGRDLQSVLSEVGLGEVRTVRSLANMALAGDQLGNAINRGNDAWAQNVALTNEAGHVYNTTQAQITAAWAQVQDAAIDAGAYVAPVIGGMISAVGNLASGFQLLPSPVQAAVVGISGIAGVSALAAGSFLLLLPRIADTREAMRTLGFSFSGAWDSMRRLATGGQGLMGMLRRIGPVAAGAAVLLGGLAIARSLSHDVDDVTASVSQLSRELGRMASGNDFDAGMIINFDGAIGSMGRSVNDLSEAMRLADSGGFRNLQRWTGDLVGITTASHAADQAVANLDEAILGAFHEGNFAEAAAGFKLITDEAKDLGWSADEIASNYPQMVDAIRDAATAAGQTVSDQELLKIATSEAALEALGAGAAWRDVVDAYRSGEYAASDLAGELEELENAQPDLSATQQAASDLAESVSESAAALDNFIEGLRILGLVERDATEALGNYHAQLRELAELSTSEDFVPTLDVTTEAGFRNFQELTEVGEKGFALAQANAMAGESAETVAANLNDAYTAITNWTEANGIAADQVDELIHGMTGIDPSIDFQTDTWALEAAQGMLESLGEHEGTEFNFEIAVDEQKMKESEQRIQDAERMMREFAHGEWETAIDFYADDFEAAQAMVHFTDGNHEAWIDMIADDADAQAVLSALENEEFLAQIQAHVDQQALEQEVSIMEETLRGLMEQDGQILMGVGADVEEAEATLEALQLRDFETAVQIMGDDQHAQEIIAALMSGNMQAVVDIMGDSADADAVITAFTNGDYRAMAQILAEDMQARGTMNAFTGTSWSTSVIAEALTGAAETELNNLARTRTVSIVANVTQNVTSRVSSIVDNLRSNLATGGRLPSLATGGRLPATGLGQDKILGVTGDGTPLAWVDDREWVINRGASDKYDRVLGLINQDSPMVQHLAADPGYLDRGLHAIEAYANGGRPATSAPAPSAPAHTGNGGGTTTLVRYETRVEAPISVTVQANEQGHVNLEQLREALEEILRDSETRDYGGSS</sequence>
<evidence type="ECO:0000313" key="5">
    <source>
        <dbReference type="EMBL" id="MDR5711400.1"/>
    </source>
</evidence>
<keyword evidence="6" id="KW-1185">Reference proteome</keyword>
<comment type="caution">
    <text evidence="5">The sequence shown here is derived from an EMBL/GenBank/DDBJ whole genome shotgun (WGS) entry which is preliminary data.</text>
</comment>
<feature type="domain" description="Phage tail tape measure protein" evidence="4">
    <location>
        <begin position="228"/>
        <end position="393"/>
    </location>
</feature>
<dbReference type="EMBL" id="JAVKGT010000008">
    <property type="protein sequence ID" value="MDR5711400.1"/>
    <property type="molecule type" value="Genomic_DNA"/>
</dbReference>
<dbReference type="NCBIfam" id="TIGR01760">
    <property type="entry name" value="tape_meas_TP901"/>
    <property type="match status" value="1"/>
</dbReference>
<feature type="region of interest" description="Disordered" evidence="2">
    <location>
        <begin position="1339"/>
        <end position="1360"/>
    </location>
</feature>
<protein>
    <submittedName>
        <fullName evidence="5">Phage tail tape measure protein</fullName>
    </submittedName>
</protein>
<dbReference type="RefSeq" id="WP_310536782.1">
    <property type="nucleotide sequence ID" value="NZ_BAAAOC010000022.1"/>
</dbReference>
<feature type="region of interest" description="Disordered" evidence="2">
    <location>
        <begin position="30"/>
        <end position="56"/>
    </location>
</feature>